<organism evidence="1 2">
    <name type="scientific">Kitasatospora terrestris</name>
    <dbReference type="NCBI Taxonomy" id="258051"/>
    <lineage>
        <taxon>Bacteria</taxon>
        <taxon>Bacillati</taxon>
        <taxon>Actinomycetota</taxon>
        <taxon>Actinomycetes</taxon>
        <taxon>Kitasatosporales</taxon>
        <taxon>Streptomycetaceae</taxon>
        <taxon>Kitasatospora</taxon>
    </lineage>
</organism>
<accession>A0ABP9EI38</accession>
<evidence type="ECO:0000313" key="2">
    <source>
        <dbReference type="Proteomes" id="UP001501752"/>
    </source>
</evidence>
<dbReference type="EMBL" id="BAABIS010000001">
    <property type="protein sequence ID" value="GAA4879472.1"/>
    <property type="molecule type" value="Genomic_DNA"/>
</dbReference>
<dbReference type="Proteomes" id="UP001501752">
    <property type="component" value="Unassembled WGS sequence"/>
</dbReference>
<sequence length="70" mass="7642">MLFDRLTTAWTALPWDEAVERFPFLAGPELEFDGLFSEEPSHVLVHDGDLHVAGGAALAGRPLTSRPPRG</sequence>
<reference evidence="2" key="1">
    <citation type="journal article" date="2019" name="Int. J. Syst. Evol. Microbiol.">
        <title>The Global Catalogue of Microorganisms (GCM) 10K type strain sequencing project: providing services to taxonomists for standard genome sequencing and annotation.</title>
        <authorList>
            <consortium name="The Broad Institute Genomics Platform"/>
            <consortium name="The Broad Institute Genome Sequencing Center for Infectious Disease"/>
            <person name="Wu L."/>
            <person name="Ma J."/>
        </authorList>
    </citation>
    <scope>NUCLEOTIDE SEQUENCE [LARGE SCALE GENOMIC DNA]</scope>
    <source>
        <strain evidence="2">JCM 13006</strain>
    </source>
</reference>
<keyword evidence="2" id="KW-1185">Reference proteome</keyword>
<comment type="caution">
    <text evidence="1">The sequence shown here is derived from an EMBL/GenBank/DDBJ whole genome shotgun (WGS) entry which is preliminary data.</text>
</comment>
<gene>
    <name evidence="1" type="ORF">GCM10023235_69620</name>
</gene>
<dbReference type="RefSeq" id="WP_345700886.1">
    <property type="nucleotide sequence ID" value="NZ_BAABIS010000001.1"/>
</dbReference>
<proteinExistence type="predicted"/>
<protein>
    <submittedName>
        <fullName evidence="1">Uncharacterized protein</fullName>
    </submittedName>
</protein>
<name>A0ABP9EI38_9ACTN</name>
<evidence type="ECO:0000313" key="1">
    <source>
        <dbReference type="EMBL" id="GAA4879472.1"/>
    </source>
</evidence>